<dbReference type="CDD" id="cd14798">
    <property type="entry name" value="RX-CC_like"/>
    <property type="match status" value="1"/>
</dbReference>
<dbReference type="Gene3D" id="3.40.50.300">
    <property type="entry name" value="P-loop containing nucleotide triphosphate hydrolases"/>
    <property type="match status" value="1"/>
</dbReference>
<evidence type="ECO:0000256" key="3">
    <source>
        <dbReference type="ARBA" id="ARBA00022821"/>
    </source>
</evidence>
<sequence length="356" mass="41000">MKCFLKDADAKQDEDEMICNWVAEIREAAYDAEDVIEAFAFRVALRRRRGLQNILKRYAFIFSELMAVHMVGTEIDAIKNKLSSLTASLQRYNWGGGKYKDFGGTAGGTRQEMLHCVHICSISQHLDIRAVVQGILIKLTAPSGEQRREIDNMSDDEVLERLYKIQEEKKCLVVLDDVWRRQDWESLRPAFPIRKEGSKIVVTTRCQAASIVDPNMAFFHQPKFLTGEESWELLQRKALPTRNDNGTDPSIDNVEELGKEMVRYCGGLPLAIVVLGGLLATKHTFYEWERVHRNIKSYLRRGKDNYEQQGSGVSDVLALSYQDLPYYLKSCFLYLANFPEDYEIPTRPHYKEKGIW</sequence>
<dbReference type="GO" id="GO:0006952">
    <property type="term" value="P:defense response"/>
    <property type="evidence" value="ECO:0007669"/>
    <property type="project" value="UniProtKB-KW"/>
</dbReference>
<feature type="domain" description="NB-ARC" evidence="4">
    <location>
        <begin position="116"/>
        <end position="242"/>
    </location>
</feature>
<dbReference type="Pfam" id="PF18052">
    <property type="entry name" value="Rx_N"/>
    <property type="match status" value="1"/>
</dbReference>
<dbReference type="InterPro" id="IPR044974">
    <property type="entry name" value="Disease_R_plants"/>
</dbReference>
<accession>A0A438HET8</accession>
<protein>
    <submittedName>
        <fullName evidence="6">Putative disease resistance protein</fullName>
    </submittedName>
</protein>
<proteinExistence type="predicted"/>
<gene>
    <name evidence="6" type="primary">VvCHDp000519_8</name>
    <name evidence="6" type="ORF">CK203_042432</name>
</gene>
<organism evidence="6 7">
    <name type="scientific">Vitis vinifera</name>
    <name type="common">Grape</name>
    <dbReference type="NCBI Taxonomy" id="29760"/>
    <lineage>
        <taxon>Eukaryota</taxon>
        <taxon>Viridiplantae</taxon>
        <taxon>Streptophyta</taxon>
        <taxon>Embryophyta</taxon>
        <taxon>Tracheophyta</taxon>
        <taxon>Spermatophyta</taxon>
        <taxon>Magnoliopsida</taxon>
        <taxon>eudicotyledons</taxon>
        <taxon>Gunneridae</taxon>
        <taxon>Pentapetalae</taxon>
        <taxon>rosids</taxon>
        <taxon>Vitales</taxon>
        <taxon>Vitaceae</taxon>
        <taxon>Viteae</taxon>
        <taxon>Vitis</taxon>
    </lineage>
</organism>
<dbReference type="InterPro" id="IPR038005">
    <property type="entry name" value="RX-like_CC"/>
</dbReference>
<dbReference type="Proteomes" id="UP000288805">
    <property type="component" value="Unassembled WGS sequence"/>
</dbReference>
<dbReference type="InterPro" id="IPR027417">
    <property type="entry name" value="P-loop_NTPase"/>
</dbReference>
<dbReference type="Gene3D" id="1.20.5.4130">
    <property type="match status" value="1"/>
</dbReference>
<evidence type="ECO:0000313" key="7">
    <source>
        <dbReference type="Proteomes" id="UP000288805"/>
    </source>
</evidence>
<dbReference type="Gene3D" id="1.10.8.430">
    <property type="entry name" value="Helical domain of apoptotic protease-activating factors"/>
    <property type="match status" value="1"/>
</dbReference>
<dbReference type="PANTHER" id="PTHR23155">
    <property type="entry name" value="DISEASE RESISTANCE PROTEIN RP"/>
    <property type="match status" value="1"/>
</dbReference>
<dbReference type="AlphaFoldDB" id="A0A438HET8"/>
<evidence type="ECO:0000256" key="1">
    <source>
        <dbReference type="ARBA" id="ARBA00022737"/>
    </source>
</evidence>
<name>A0A438HET8_VITVI</name>
<dbReference type="GO" id="GO:0043531">
    <property type="term" value="F:ADP binding"/>
    <property type="evidence" value="ECO:0007669"/>
    <property type="project" value="InterPro"/>
</dbReference>
<evidence type="ECO:0000259" key="4">
    <source>
        <dbReference type="Pfam" id="PF00931"/>
    </source>
</evidence>
<keyword evidence="3" id="KW-0611">Plant defense</keyword>
<keyword evidence="2" id="KW-0547">Nucleotide-binding</keyword>
<dbReference type="PRINTS" id="PR00364">
    <property type="entry name" value="DISEASERSIST"/>
</dbReference>
<dbReference type="InterPro" id="IPR041118">
    <property type="entry name" value="Rx_N"/>
</dbReference>
<feature type="domain" description="Disease resistance N-terminal" evidence="5">
    <location>
        <begin position="1"/>
        <end position="49"/>
    </location>
</feature>
<dbReference type="InterPro" id="IPR042197">
    <property type="entry name" value="Apaf_helical"/>
</dbReference>
<dbReference type="Pfam" id="PF00931">
    <property type="entry name" value="NB-ARC"/>
    <property type="match status" value="1"/>
</dbReference>
<dbReference type="InterPro" id="IPR002182">
    <property type="entry name" value="NB-ARC"/>
</dbReference>
<evidence type="ECO:0000259" key="5">
    <source>
        <dbReference type="Pfam" id="PF18052"/>
    </source>
</evidence>
<dbReference type="SUPFAM" id="SSF52540">
    <property type="entry name" value="P-loop containing nucleoside triphosphate hydrolases"/>
    <property type="match status" value="1"/>
</dbReference>
<dbReference type="EMBL" id="QGNW01000233">
    <property type="protein sequence ID" value="RVW82970.1"/>
    <property type="molecule type" value="Genomic_DNA"/>
</dbReference>
<dbReference type="FunFam" id="1.10.8.430:FF:000003">
    <property type="entry name" value="Probable disease resistance protein At5g66910"/>
    <property type="match status" value="1"/>
</dbReference>
<dbReference type="Gene3D" id="1.10.10.10">
    <property type="entry name" value="Winged helix-like DNA-binding domain superfamily/Winged helix DNA-binding domain"/>
    <property type="match status" value="1"/>
</dbReference>
<comment type="caution">
    <text evidence="6">The sequence shown here is derived from an EMBL/GenBank/DDBJ whole genome shotgun (WGS) entry which is preliminary data.</text>
</comment>
<evidence type="ECO:0000313" key="6">
    <source>
        <dbReference type="EMBL" id="RVW82970.1"/>
    </source>
</evidence>
<dbReference type="PANTHER" id="PTHR23155:SF1185">
    <property type="entry name" value="DISEASE RESISTANCE RPP8-LIKE PROTEIN 3-RELATED"/>
    <property type="match status" value="1"/>
</dbReference>
<evidence type="ECO:0000256" key="2">
    <source>
        <dbReference type="ARBA" id="ARBA00022741"/>
    </source>
</evidence>
<keyword evidence="1" id="KW-0677">Repeat</keyword>
<dbReference type="InterPro" id="IPR036388">
    <property type="entry name" value="WH-like_DNA-bd_sf"/>
</dbReference>
<reference evidence="6 7" key="1">
    <citation type="journal article" date="2018" name="PLoS Genet.">
        <title>Population sequencing reveals clonal diversity and ancestral inbreeding in the grapevine cultivar Chardonnay.</title>
        <authorList>
            <person name="Roach M.J."/>
            <person name="Johnson D.L."/>
            <person name="Bohlmann J."/>
            <person name="van Vuuren H.J."/>
            <person name="Jones S.J."/>
            <person name="Pretorius I.S."/>
            <person name="Schmidt S.A."/>
            <person name="Borneman A.R."/>
        </authorList>
    </citation>
    <scope>NUCLEOTIDE SEQUENCE [LARGE SCALE GENOMIC DNA]</scope>
    <source>
        <strain evidence="7">cv. Chardonnay</strain>
        <tissue evidence="6">Leaf</tissue>
    </source>
</reference>